<feature type="domain" description="Beta-hexosaminidase bacterial type N-terminal" evidence="9">
    <location>
        <begin position="24"/>
        <end position="151"/>
    </location>
</feature>
<gene>
    <name evidence="11" type="ORF">ORJ04_19295</name>
</gene>
<comment type="caution">
    <text evidence="11">The sequence shown here is derived from an EMBL/GenBank/DDBJ whole genome shotgun (WGS) entry which is preliminary data.</text>
</comment>
<dbReference type="InterPro" id="IPR015882">
    <property type="entry name" value="HEX_bac_N"/>
</dbReference>
<proteinExistence type="inferred from homology"/>
<sequence length="1056" mass="117359">MPLFCCFILLAISITTFNTVAELPLLPYPAKVQQSAGRFDVTAEFSVSVPEGSPMLAEASHRFLKRLSHQTGLTMSQGRSTPKLFLQITNDNTPIPQADMAEQYQLVVTSQQITLTAASAVGIVRGLETLLQLVQTDDAGSTIATLHINDQPRFSWRGVLLDPARRFIPVETLKRQLDVMATVKLNVLHLHLTDDQGWRFESLHYPKLQQIAGRDGYYTQQQLRDLVQYAAQRGIRIVPEIDLPGHTTALGAAYPELMSMPGPNHPETHWGVHQAVLDPSNEQVYDFLTNLLSEVTAVFPDRYLHIGGDEVLPDHWLGAPHIVDFMQQQQLPDAPALQAYFNLRLQHIVQQLDRQMIGWDEVLDDRLPTSVLVQSWRGTESLAGAAKAGHQAILSTGYYLDQPQFASYHYRNDPLPDAEKMPDSDLVQYWSAWQFNFQRKRGAAISAKLVLLYHTDNTISAILTFAGRQPQVAQQLILNANKLSFTLDSWMGPLSAEFELNNHSGTDDTTNVVLNGKLTVGNAAYAVSGNAIALVQVSTTAMPMTWQQQTLDDKSKARIIGGEIALWGELVTPKNIDIRLWPNGFAVAERLWSPAELRDENSLYNRLSKHSKRTENNGSLLTSAQHLQGLSTLVSSDKLPALLTLSQTLEPAHYYHRLHEKSVAGQYHNGEPLDRLVDYLPAEQPELRQFTHDIRQWLVNKDSDSLKRLMSKLLQWQQAAVTVNQNASDALIGLSLQVLQLSQSGQTLLNSISQQQPLLAAERAKIRQQLANASTIEKEMIIALHRPLALLLEQAPHSEIWQNAGTFSLSAEGPAFDSSGNFYAVNFGHDGTVGKITADGVASLYLTLPEGSTGNGIVFDNAGTMYIADYTGHNIIKYQAGELSVHAHNDDMNQPNDLTIMQNGILFASDPNWADSSGQLWRINTDGSNKLLAADMGTTNGIAVSPDQQYLYINESVQRRIWRFKINDDFSLGNKQLVAHFSDFGLDGMRFDRAGNLYVARYGKGTIAKLNASGELLAEYRLNHPLPTNVSLNNNDSYLYVTIQQCGCIERIALKP</sequence>
<evidence type="ECO:0000256" key="5">
    <source>
        <dbReference type="ARBA" id="ARBA00023295"/>
    </source>
</evidence>
<dbReference type="InterPro" id="IPR029018">
    <property type="entry name" value="Hex-like_dom2"/>
</dbReference>
<organism evidence="11 12">
    <name type="scientific">Rheinheimera baltica</name>
    <dbReference type="NCBI Taxonomy" id="67576"/>
    <lineage>
        <taxon>Bacteria</taxon>
        <taxon>Pseudomonadati</taxon>
        <taxon>Pseudomonadota</taxon>
        <taxon>Gammaproteobacteria</taxon>
        <taxon>Chromatiales</taxon>
        <taxon>Chromatiaceae</taxon>
        <taxon>Rheinheimera</taxon>
    </lineage>
</organism>
<dbReference type="EC" id="3.2.1.52" evidence="3"/>
<reference evidence="11 12" key="1">
    <citation type="submission" date="2022-11" db="EMBL/GenBank/DDBJ databases">
        <title>Viruses from the air-sea interface of a natural surface slick.</title>
        <authorList>
            <person name="Rahlff J."/>
            <person name="Holmfeldt K."/>
        </authorList>
    </citation>
    <scope>NUCLEOTIDE SEQUENCE [LARGE SCALE GENOMIC DNA]</scope>
    <source>
        <strain evidence="11 12">SMS4</strain>
    </source>
</reference>
<evidence type="ECO:0000313" key="11">
    <source>
        <dbReference type="EMBL" id="MDP5138097.1"/>
    </source>
</evidence>
<dbReference type="InterPro" id="IPR015883">
    <property type="entry name" value="Glyco_hydro_20_cat"/>
</dbReference>
<accession>A0ABT9I3Z2</accession>
<evidence type="ECO:0000259" key="10">
    <source>
        <dbReference type="Pfam" id="PF08450"/>
    </source>
</evidence>
<name>A0ABT9I3Z2_9GAMM</name>
<dbReference type="Gene3D" id="3.20.20.80">
    <property type="entry name" value="Glycosidases"/>
    <property type="match status" value="2"/>
</dbReference>
<dbReference type="EMBL" id="JAPJDZ010000096">
    <property type="protein sequence ID" value="MDP5138097.1"/>
    <property type="molecule type" value="Genomic_DNA"/>
</dbReference>
<feature type="domain" description="SMP-30/Gluconolactonase/LRE-like region" evidence="10">
    <location>
        <begin position="846"/>
        <end position="1042"/>
    </location>
</feature>
<dbReference type="InterPro" id="IPR025705">
    <property type="entry name" value="Beta_hexosaminidase_sua/sub"/>
</dbReference>
<feature type="domain" description="Glycoside hydrolase family 20 catalytic" evidence="8">
    <location>
        <begin position="544"/>
        <end position="594"/>
    </location>
</feature>
<dbReference type="Gene3D" id="2.120.10.30">
    <property type="entry name" value="TolB, C-terminal domain"/>
    <property type="match status" value="1"/>
</dbReference>
<dbReference type="PRINTS" id="PR00738">
    <property type="entry name" value="GLHYDRLASE20"/>
</dbReference>
<feature type="domain" description="Glycoside hydrolase family 20 catalytic" evidence="8">
    <location>
        <begin position="154"/>
        <end position="409"/>
    </location>
</feature>
<dbReference type="Proteomes" id="UP001231109">
    <property type="component" value="Unassembled WGS sequence"/>
</dbReference>
<comment type="similarity">
    <text evidence="2">Belongs to the glycosyl hydrolase 20 family.</text>
</comment>
<dbReference type="Pfam" id="PF00728">
    <property type="entry name" value="Glyco_hydro_20"/>
    <property type="match status" value="2"/>
</dbReference>
<dbReference type="SUPFAM" id="SSF51445">
    <property type="entry name" value="(Trans)glycosidases"/>
    <property type="match status" value="1"/>
</dbReference>
<dbReference type="SUPFAM" id="SSF55545">
    <property type="entry name" value="beta-N-acetylhexosaminidase-like domain"/>
    <property type="match status" value="1"/>
</dbReference>
<dbReference type="Pfam" id="PF08450">
    <property type="entry name" value="SGL"/>
    <property type="match status" value="1"/>
</dbReference>
<keyword evidence="5" id="KW-0326">Glycosidase</keyword>
<dbReference type="InterPro" id="IPR017853">
    <property type="entry name" value="GH"/>
</dbReference>
<evidence type="ECO:0000256" key="1">
    <source>
        <dbReference type="ARBA" id="ARBA00001231"/>
    </source>
</evidence>
<keyword evidence="4" id="KW-0378">Hydrolase</keyword>
<dbReference type="SUPFAM" id="SSF63829">
    <property type="entry name" value="Calcium-dependent phosphotriesterase"/>
    <property type="match status" value="1"/>
</dbReference>
<dbReference type="InterPro" id="IPR013658">
    <property type="entry name" value="SGL"/>
</dbReference>
<evidence type="ECO:0000256" key="3">
    <source>
        <dbReference type="ARBA" id="ARBA00012663"/>
    </source>
</evidence>
<protein>
    <recommendedName>
        <fullName evidence="3">beta-N-acetylhexosaminidase</fullName>
        <ecNumber evidence="3">3.2.1.52</ecNumber>
    </recommendedName>
    <alternativeName>
        <fullName evidence="6">Beta-N-acetylhexosaminidase</fullName>
    </alternativeName>
    <alternativeName>
        <fullName evidence="7">N-acetyl-beta-glucosaminidase</fullName>
    </alternativeName>
</protein>
<evidence type="ECO:0000256" key="6">
    <source>
        <dbReference type="ARBA" id="ARBA00030512"/>
    </source>
</evidence>
<evidence type="ECO:0000313" key="12">
    <source>
        <dbReference type="Proteomes" id="UP001231109"/>
    </source>
</evidence>
<dbReference type="RefSeq" id="WP_305977269.1">
    <property type="nucleotide sequence ID" value="NZ_JAPJDZ010000096.1"/>
</dbReference>
<dbReference type="Pfam" id="PF02838">
    <property type="entry name" value="Glyco_hydro_20b"/>
    <property type="match status" value="1"/>
</dbReference>
<evidence type="ECO:0000259" key="8">
    <source>
        <dbReference type="Pfam" id="PF00728"/>
    </source>
</evidence>
<evidence type="ECO:0000256" key="2">
    <source>
        <dbReference type="ARBA" id="ARBA00006285"/>
    </source>
</evidence>
<dbReference type="PANTHER" id="PTHR22600:SF57">
    <property type="entry name" value="BETA-N-ACETYLHEXOSAMINIDASE"/>
    <property type="match status" value="1"/>
</dbReference>
<keyword evidence="12" id="KW-1185">Reference proteome</keyword>
<evidence type="ECO:0000256" key="7">
    <source>
        <dbReference type="ARBA" id="ARBA00033000"/>
    </source>
</evidence>
<comment type="catalytic activity">
    <reaction evidence="1">
        <text>Hydrolysis of terminal non-reducing N-acetyl-D-hexosamine residues in N-acetyl-beta-D-hexosaminides.</text>
        <dbReference type="EC" id="3.2.1.52"/>
    </reaction>
</comment>
<evidence type="ECO:0000256" key="4">
    <source>
        <dbReference type="ARBA" id="ARBA00022801"/>
    </source>
</evidence>
<dbReference type="Gene3D" id="3.30.379.10">
    <property type="entry name" value="Chitobiase/beta-hexosaminidase domain 2-like"/>
    <property type="match status" value="1"/>
</dbReference>
<evidence type="ECO:0000259" key="9">
    <source>
        <dbReference type="Pfam" id="PF02838"/>
    </source>
</evidence>
<dbReference type="PANTHER" id="PTHR22600">
    <property type="entry name" value="BETA-HEXOSAMINIDASE"/>
    <property type="match status" value="1"/>
</dbReference>
<dbReference type="InterPro" id="IPR011042">
    <property type="entry name" value="6-blade_b-propeller_TolB-like"/>
</dbReference>